<gene>
    <name evidence="2" type="ORF">KPNN133_070</name>
</gene>
<keyword evidence="3" id="KW-1185">Reference proteome</keyword>
<evidence type="ECO:0000313" key="2">
    <source>
        <dbReference type="EMBL" id="ASW27689.1"/>
    </source>
</evidence>
<protein>
    <submittedName>
        <fullName evidence="2">Uncharacterized protein</fullName>
    </submittedName>
</protein>
<accession>A0A248XDA2</accession>
<reference evidence="2 3" key="1">
    <citation type="submission" date="2017-07" db="EMBL/GenBank/DDBJ databases">
        <title>Complete Genome Sequence of the Klebsiella phage YMC16/01/N133_KPN_BP.</title>
        <authorList>
            <person name="Jeon J."/>
            <person name="Yong D."/>
            <person name="Lee K."/>
        </authorList>
    </citation>
    <scope>NUCLEOTIDE SEQUENCE [LARGE SCALE GENOMIC DNA]</scope>
</reference>
<organism evidence="2 3">
    <name type="scientific">Klebsiella phage YMC16/01/N133_KPN_BP</name>
    <dbReference type="NCBI Taxonomy" id="2026102"/>
    <lineage>
        <taxon>Viruses</taxon>
        <taxon>Duplodnaviria</taxon>
        <taxon>Heunggongvirae</taxon>
        <taxon>Uroviricota</taxon>
        <taxon>Caudoviricetes</taxon>
        <taxon>Casjensviridae</taxon>
        <taxon>Seodaemunguvirus</taxon>
        <taxon>Seodaemunguvirus YMC16-01N133</taxon>
    </lineage>
</organism>
<feature type="region of interest" description="Disordered" evidence="1">
    <location>
        <begin position="43"/>
        <end position="70"/>
    </location>
</feature>
<name>A0A248XDA2_9CAUD</name>
<evidence type="ECO:0000313" key="3">
    <source>
        <dbReference type="Proteomes" id="UP000221999"/>
    </source>
</evidence>
<dbReference type="Proteomes" id="UP000221999">
    <property type="component" value="Segment"/>
</dbReference>
<evidence type="ECO:0000256" key="1">
    <source>
        <dbReference type="SAM" id="MobiDB-lite"/>
    </source>
</evidence>
<sequence>MSIEKAIADQTAAIEKNTEAQEKATEVQLQVLAALQALAAAGGTTTVTSEKGAGKTRTTKNTDKSTDADPIYWHIPGTEEFGSVDTEAEWKKLKKAKAKAVKIPESKYQTLVEAASGTDDEGDTGEFSDRIQALIDEVPEEPTADDITDLFKKYLPKDLEKAERDARAEIIKPILAGVKAPKASAVKDDDRRDVMGRCWWYHYRHL</sequence>
<proteinExistence type="predicted"/>
<dbReference type="EMBL" id="MF476925">
    <property type="protein sequence ID" value="ASW27689.1"/>
    <property type="molecule type" value="Genomic_DNA"/>
</dbReference>